<feature type="non-terminal residue" evidence="1">
    <location>
        <position position="134"/>
    </location>
</feature>
<sequence length="134" mass="15820">MGCKRFPKKVAKIGNKFHCKKCERVHHSVAHRYKLQVRLMDGTGFISLLLWDRVSNTKYFTAHRKTPDVVDDGAYLLELETILDKMTLFKVVVKRRNVEVHDEVYIVIKISDDEDFIKQFLHSPNEDTFTIYYV</sequence>
<gene>
    <name evidence="1" type="ORF">HAX54_005187</name>
</gene>
<evidence type="ECO:0000313" key="2">
    <source>
        <dbReference type="Proteomes" id="UP000823775"/>
    </source>
</evidence>
<dbReference type="EMBL" id="JACEIK010012529">
    <property type="protein sequence ID" value="MCE3216167.1"/>
    <property type="molecule type" value="Genomic_DNA"/>
</dbReference>
<evidence type="ECO:0000313" key="1">
    <source>
        <dbReference type="EMBL" id="MCE3216167.1"/>
    </source>
</evidence>
<dbReference type="SUPFAM" id="SSF50249">
    <property type="entry name" value="Nucleic acid-binding proteins"/>
    <property type="match status" value="1"/>
</dbReference>
<evidence type="ECO:0008006" key="3">
    <source>
        <dbReference type="Google" id="ProtNLM"/>
    </source>
</evidence>
<accession>A0ABS8WTB2</accession>
<reference evidence="1 2" key="1">
    <citation type="journal article" date="2021" name="BMC Genomics">
        <title>Datura genome reveals duplications of psychoactive alkaloid biosynthetic genes and high mutation rate following tissue culture.</title>
        <authorList>
            <person name="Rajewski A."/>
            <person name="Carter-House D."/>
            <person name="Stajich J."/>
            <person name="Litt A."/>
        </authorList>
    </citation>
    <scope>NUCLEOTIDE SEQUENCE [LARGE SCALE GENOMIC DNA]</scope>
    <source>
        <strain evidence="1">AR-01</strain>
    </source>
</reference>
<proteinExistence type="predicted"/>
<dbReference type="InterPro" id="IPR012340">
    <property type="entry name" value="NA-bd_OB-fold"/>
</dbReference>
<dbReference type="Gene3D" id="2.40.50.140">
    <property type="entry name" value="Nucleic acid-binding proteins"/>
    <property type="match status" value="1"/>
</dbReference>
<dbReference type="Proteomes" id="UP000823775">
    <property type="component" value="Unassembled WGS sequence"/>
</dbReference>
<organism evidence="1 2">
    <name type="scientific">Datura stramonium</name>
    <name type="common">Jimsonweed</name>
    <name type="synonym">Common thornapple</name>
    <dbReference type="NCBI Taxonomy" id="4076"/>
    <lineage>
        <taxon>Eukaryota</taxon>
        <taxon>Viridiplantae</taxon>
        <taxon>Streptophyta</taxon>
        <taxon>Embryophyta</taxon>
        <taxon>Tracheophyta</taxon>
        <taxon>Spermatophyta</taxon>
        <taxon>Magnoliopsida</taxon>
        <taxon>eudicotyledons</taxon>
        <taxon>Gunneridae</taxon>
        <taxon>Pentapetalae</taxon>
        <taxon>asterids</taxon>
        <taxon>lamiids</taxon>
        <taxon>Solanales</taxon>
        <taxon>Solanaceae</taxon>
        <taxon>Solanoideae</taxon>
        <taxon>Datureae</taxon>
        <taxon>Datura</taxon>
    </lineage>
</organism>
<name>A0ABS8WTB2_DATST</name>
<comment type="caution">
    <text evidence="1">The sequence shown here is derived from an EMBL/GenBank/DDBJ whole genome shotgun (WGS) entry which is preliminary data.</text>
</comment>
<keyword evidence="2" id="KW-1185">Reference proteome</keyword>
<protein>
    <recommendedName>
        <fullName evidence="3">Replication factor A C-terminal domain-containing protein</fullName>
    </recommendedName>
</protein>